<sequence length="578" mass="61193">MNGPTPLTAAELPTTTTAIGASRAGRLSTLALVLAGLLLLGTWGATLGMLSLQRDETVEAELRQNANLASVLQEQTLRVLAGADQALLRLRDQIKRGEPPDLVALAGETGLAPRILVQLSHIGPDGRFRGSNLDPDGRQTGAIDLSDREHVRVHLGPEGIIDRGLFISKPVLGKVSQRWTIQLSRRISAPDGHGLGVVVASLDPAYFEDVFGGVALGRLGSVALVGQDQVIRARVMGGDSQGMGSKLNPGSPLVQPLAGAMGRYSGRGMDATDPVDRIHAWHQVGTYPLRVSVATATDEVLDSWRTTRTAVLGMAALISLAVLGVTASIVLGLRRLEQRHSLLAAREQQARLAHQAQSRFLARLAQQLRRPLNGLLAIADELPADQAGVVRMGTDQLNQHLLAIQDLALIEAGQMHLRPEPEPLRPLLREVAEALSLLATQRGQHLQLEVAPAVPDYLHCDAARLRQLLEALVRHALLTGGPGRVLLGVRAQDDAVVCHVEAPGNGEASLPMGAQPFALDTEDAEAELGPRLAMALAQALARRMGGQLLGENTGGSGHAVRLVLPIEPPPGGPTPANL</sequence>
<dbReference type="InterPro" id="IPR036890">
    <property type="entry name" value="HATPase_C_sf"/>
</dbReference>
<dbReference type="RefSeq" id="WP_341399049.1">
    <property type="nucleotide sequence ID" value="NZ_JBBUTI010000006.1"/>
</dbReference>
<feature type="domain" description="Histidine kinase" evidence="6">
    <location>
        <begin position="363"/>
        <end position="568"/>
    </location>
</feature>
<dbReference type="CDD" id="cd12915">
    <property type="entry name" value="PDC2_DGC_like"/>
    <property type="match status" value="1"/>
</dbReference>
<keyword evidence="3" id="KW-0808">Transferase</keyword>
<organism evidence="7 8">
    <name type="scientific">Ideonella margarita</name>
    <dbReference type="NCBI Taxonomy" id="2984191"/>
    <lineage>
        <taxon>Bacteria</taxon>
        <taxon>Pseudomonadati</taxon>
        <taxon>Pseudomonadota</taxon>
        <taxon>Betaproteobacteria</taxon>
        <taxon>Burkholderiales</taxon>
        <taxon>Sphaerotilaceae</taxon>
        <taxon>Ideonella</taxon>
    </lineage>
</organism>
<keyword evidence="4 7" id="KW-0418">Kinase</keyword>
<gene>
    <name evidence="7" type="ORF">AACH00_10365</name>
</gene>
<evidence type="ECO:0000256" key="1">
    <source>
        <dbReference type="ARBA" id="ARBA00000085"/>
    </source>
</evidence>
<dbReference type="PROSITE" id="PS50109">
    <property type="entry name" value="HIS_KIN"/>
    <property type="match status" value="1"/>
</dbReference>
<keyword evidence="5" id="KW-1133">Transmembrane helix</keyword>
<dbReference type="PANTHER" id="PTHR43047">
    <property type="entry name" value="TWO-COMPONENT HISTIDINE PROTEIN KINASE"/>
    <property type="match status" value="1"/>
</dbReference>
<name>A0ABU9C4C7_9BURK</name>
<reference evidence="7 8" key="1">
    <citation type="submission" date="2024-04" db="EMBL/GenBank/DDBJ databases">
        <title>Novel species of the genus Ideonella isolated from streams.</title>
        <authorList>
            <person name="Lu H."/>
        </authorList>
    </citation>
    <scope>NUCLEOTIDE SEQUENCE [LARGE SCALE GENOMIC DNA]</scope>
    <source>
        <strain evidence="7 8">LYT19W</strain>
    </source>
</reference>
<comment type="catalytic activity">
    <reaction evidence="1">
        <text>ATP + protein L-histidine = ADP + protein N-phospho-L-histidine.</text>
        <dbReference type="EC" id="2.7.13.3"/>
    </reaction>
</comment>
<feature type="transmembrane region" description="Helical" evidence="5">
    <location>
        <begin position="30"/>
        <end position="52"/>
    </location>
</feature>
<feature type="transmembrane region" description="Helical" evidence="5">
    <location>
        <begin position="310"/>
        <end position="333"/>
    </location>
</feature>
<dbReference type="EMBL" id="JBBUTI010000006">
    <property type="protein sequence ID" value="MEK8046752.1"/>
    <property type="molecule type" value="Genomic_DNA"/>
</dbReference>
<keyword evidence="5" id="KW-0472">Membrane</keyword>
<keyword evidence="5" id="KW-0812">Transmembrane</keyword>
<dbReference type="SUPFAM" id="SSF55874">
    <property type="entry name" value="ATPase domain of HSP90 chaperone/DNA topoisomerase II/histidine kinase"/>
    <property type="match status" value="1"/>
</dbReference>
<dbReference type="Gene3D" id="3.30.565.10">
    <property type="entry name" value="Histidine kinase-like ATPase, C-terminal domain"/>
    <property type="match status" value="1"/>
</dbReference>
<dbReference type="CDD" id="cd12914">
    <property type="entry name" value="PDC1_DGC_like"/>
    <property type="match status" value="1"/>
</dbReference>
<evidence type="ECO:0000313" key="8">
    <source>
        <dbReference type="Proteomes" id="UP001379945"/>
    </source>
</evidence>
<evidence type="ECO:0000256" key="3">
    <source>
        <dbReference type="ARBA" id="ARBA00022679"/>
    </source>
</evidence>
<dbReference type="InterPro" id="IPR005467">
    <property type="entry name" value="His_kinase_dom"/>
</dbReference>
<dbReference type="GO" id="GO:0016301">
    <property type="term" value="F:kinase activity"/>
    <property type="evidence" value="ECO:0007669"/>
    <property type="project" value="UniProtKB-KW"/>
</dbReference>
<evidence type="ECO:0000256" key="2">
    <source>
        <dbReference type="ARBA" id="ARBA00012438"/>
    </source>
</evidence>
<proteinExistence type="predicted"/>
<evidence type="ECO:0000259" key="6">
    <source>
        <dbReference type="PROSITE" id="PS50109"/>
    </source>
</evidence>
<accession>A0ABU9C4C7</accession>
<protein>
    <recommendedName>
        <fullName evidence="2">histidine kinase</fullName>
        <ecNumber evidence="2">2.7.13.3</ecNumber>
    </recommendedName>
</protein>
<keyword evidence="8" id="KW-1185">Reference proteome</keyword>
<evidence type="ECO:0000256" key="4">
    <source>
        <dbReference type="ARBA" id="ARBA00022777"/>
    </source>
</evidence>
<dbReference type="Proteomes" id="UP001379945">
    <property type="component" value="Unassembled WGS sequence"/>
</dbReference>
<dbReference type="EC" id="2.7.13.3" evidence="2"/>
<evidence type="ECO:0000313" key="7">
    <source>
        <dbReference type="EMBL" id="MEK8046752.1"/>
    </source>
</evidence>
<comment type="caution">
    <text evidence="7">The sequence shown here is derived from an EMBL/GenBank/DDBJ whole genome shotgun (WGS) entry which is preliminary data.</text>
</comment>
<dbReference type="Gene3D" id="3.30.450.20">
    <property type="entry name" value="PAS domain"/>
    <property type="match status" value="2"/>
</dbReference>
<evidence type="ECO:0000256" key="5">
    <source>
        <dbReference type="SAM" id="Phobius"/>
    </source>
</evidence>
<dbReference type="PANTHER" id="PTHR43047:SF64">
    <property type="entry name" value="HISTIDINE KINASE CONTAINING CHEY-HOMOLOGOUS RECEIVER DOMAIN AND PAS DOMAIN-RELATED"/>
    <property type="match status" value="1"/>
</dbReference>